<evidence type="ECO:0000256" key="2">
    <source>
        <dbReference type="ARBA" id="ARBA00022723"/>
    </source>
</evidence>
<evidence type="ECO:0000256" key="4">
    <source>
        <dbReference type="ARBA" id="ARBA00023239"/>
    </source>
</evidence>
<sequence>MRNLELCAMIVPLPSTRPPYFMTDPLNGSCFCKAVRYQVDSLDMPISHCHCDSCRKTHAAAFVATAGVMREHFRWIQGQELLSTFESSPGKLRHFCSRCGSHLMAERGHQPHVIVRVATLDDDPGVRPTSHIWTSHDVPWLAHEGLECVARPA</sequence>
<evidence type="ECO:0000313" key="6">
    <source>
        <dbReference type="EMBL" id="SEF11726.1"/>
    </source>
</evidence>
<comment type="similarity">
    <text evidence="1">Belongs to the Gfa family.</text>
</comment>
<dbReference type="InterPro" id="IPR006913">
    <property type="entry name" value="CENP-V/GFA"/>
</dbReference>
<dbReference type="Pfam" id="PF04828">
    <property type="entry name" value="GFA"/>
    <property type="match status" value="1"/>
</dbReference>
<dbReference type="GO" id="GO:0016846">
    <property type="term" value="F:carbon-sulfur lyase activity"/>
    <property type="evidence" value="ECO:0007669"/>
    <property type="project" value="InterPro"/>
</dbReference>
<dbReference type="EMBL" id="FNUA01000002">
    <property type="protein sequence ID" value="SEF11726.1"/>
    <property type="molecule type" value="Genomic_DNA"/>
</dbReference>
<dbReference type="AlphaFoldDB" id="A0A1H5PD62"/>
<evidence type="ECO:0000313" key="7">
    <source>
        <dbReference type="Proteomes" id="UP000199129"/>
    </source>
</evidence>
<evidence type="ECO:0000256" key="1">
    <source>
        <dbReference type="ARBA" id="ARBA00005495"/>
    </source>
</evidence>
<proteinExistence type="inferred from homology"/>
<dbReference type="SUPFAM" id="SSF51316">
    <property type="entry name" value="Mss4-like"/>
    <property type="match status" value="1"/>
</dbReference>
<keyword evidence="4" id="KW-0456">Lyase</keyword>
<evidence type="ECO:0000259" key="5">
    <source>
        <dbReference type="PROSITE" id="PS51891"/>
    </source>
</evidence>
<dbReference type="PROSITE" id="PS51891">
    <property type="entry name" value="CENP_V_GFA"/>
    <property type="match status" value="1"/>
</dbReference>
<protein>
    <submittedName>
        <fullName evidence="6">Uncharacterized conserved protein</fullName>
    </submittedName>
</protein>
<dbReference type="PANTHER" id="PTHR33337:SF40">
    <property type="entry name" value="CENP-V_GFA DOMAIN-CONTAINING PROTEIN-RELATED"/>
    <property type="match status" value="1"/>
</dbReference>
<dbReference type="Gene3D" id="3.90.1590.10">
    <property type="entry name" value="glutathione-dependent formaldehyde- activating enzyme (gfa)"/>
    <property type="match status" value="1"/>
</dbReference>
<evidence type="ECO:0000256" key="3">
    <source>
        <dbReference type="ARBA" id="ARBA00022833"/>
    </source>
</evidence>
<gene>
    <name evidence="6" type="ORF">SAMN04490198_5674</name>
</gene>
<organism evidence="6 7">
    <name type="scientific">Pseudomonas palleroniana</name>
    <dbReference type="NCBI Taxonomy" id="191390"/>
    <lineage>
        <taxon>Bacteria</taxon>
        <taxon>Pseudomonadati</taxon>
        <taxon>Pseudomonadota</taxon>
        <taxon>Gammaproteobacteria</taxon>
        <taxon>Pseudomonadales</taxon>
        <taxon>Pseudomonadaceae</taxon>
        <taxon>Pseudomonas</taxon>
    </lineage>
</organism>
<keyword evidence="3" id="KW-0862">Zinc</keyword>
<reference evidence="6 7" key="1">
    <citation type="submission" date="2016-10" db="EMBL/GenBank/DDBJ databases">
        <authorList>
            <person name="de Groot N.N."/>
        </authorList>
    </citation>
    <scope>NUCLEOTIDE SEQUENCE [LARGE SCALE GENOMIC DNA]</scope>
    <source>
        <strain evidence="6 7">BS3265</strain>
    </source>
</reference>
<dbReference type="PANTHER" id="PTHR33337">
    <property type="entry name" value="GFA DOMAIN-CONTAINING PROTEIN"/>
    <property type="match status" value="1"/>
</dbReference>
<feature type="domain" description="CENP-V/GFA" evidence="5">
    <location>
        <begin position="26"/>
        <end position="130"/>
    </location>
</feature>
<accession>A0A1H5PD62</accession>
<keyword evidence="2" id="KW-0479">Metal-binding</keyword>
<dbReference type="Proteomes" id="UP000199129">
    <property type="component" value="Unassembled WGS sequence"/>
</dbReference>
<name>A0A1H5PD62_9PSED</name>
<dbReference type="InterPro" id="IPR011057">
    <property type="entry name" value="Mss4-like_sf"/>
</dbReference>
<dbReference type="GO" id="GO:0046872">
    <property type="term" value="F:metal ion binding"/>
    <property type="evidence" value="ECO:0007669"/>
    <property type="project" value="UniProtKB-KW"/>
</dbReference>